<reference evidence="2 3" key="1">
    <citation type="journal article" date="2014" name="Int. J. Syst. Evol. Microbiol.">
        <title>Complete genome sequence of Corynebacterium casei LMG S-19264T (=DSM 44701T), isolated from a smear-ripened cheese.</title>
        <authorList>
            <consortium name="US DOE Joint Genome Institute (JGI-PGF)"/>
            <person name="Walter F."/>
            <person name="Albersmeier A."/>
            <person name="Kalinowski J."/>
            <person name="Ruckert C."/>
        </authorList>
    </citation>
    <scope>NUCLEOTIDE SEQUENCE [LARGE SCALE GENOMIC DNA]</scope>
    <source>
        <strain evidence="2 3">CGMCC 4.7111</strain>
    </source>
</reference>
<keyword evidence="3" id="KW-1185">Reference proteome</keyword>
<dbReference type="Proteomes" id="UP000600365">
    <property type="component" value="Unassembled WGS sequence"/>
</dbReference>
<accession>A0A917XVT8</accession>
<name>A0A917XVT8_9ACTN</name>
<protein>
    <submittedName>
        <fullName evidence="2">Uncharacterized protein</fullName>
    </submittedName>
</protein>
<evidence type="ECO:0000256" key="1">
    <source>
        <dbReference type="SAM" id="Phobius"/>
    </source>
</evidence>
<dbReference type="EMBL" id="BMMM01000002">
    <property type="protein sequence ID" value="GGN56064.1"/>
    <property type="molecule type" value="Genomic_DNA"/>
</dbReference>
<keyword evidence="1" id="KW-0812">Transmembrane</keyword>
<dbReference type="AlphaFoldDB" id="A0A917XVT8"/>
<feature type="transmembrane region" description="Helical" evidence="1">
    <location>
        <begin position="54"/>
        <end position="71"/>
    </location>
</feature>
<evidence type="ECO:0000313" key="2">
    <source>
        <dbReference type="EMBL" id="GGN56064.1"/>
    </source>
</evidence>
<gene>
    <name evidence="2" type="ORF">GCM10011579_016740</name>
</gene>
<proteinExistence type="predicted"/>
<dbReference type="RefSeq" id="WP_189185206.1">
    <property type="nucleotide sequence ID" value="NZ_BMMM01000002.1"/>
</dbReference>
<keyword evidence="1" id="KW-1133">Transmembrane helix</keyword>
<comment type="caution">
    <text evidence="2">The sequence shown here is derived from an EMBL/GenBank/DDBJ whole genome shotgun (WGS) entry which is preliminary data.</text>
</comment>
<evidence type="ECO:0000313" key="3">
    <source>
        <dbReference type="Proteomes" id="UP000600365"/>
    </source>
</evidence>
<sequence>MTSRDKIIESGKRDPSIAVRFRLRLPSKTTAAVVSSLGTQAAQAAGYIPVGPGAALTLALTAFGFLASDVVDFRD</sequence>
<keyword evidence="1" id="KW-0472">Membrane</keyword>
<organism evidence="2 3">
    <name type="scientific">Streptomyces albiflavescens</name>
    <dbReference type="NCBI Taxonomy" id="1623582"/>
    <lineage>
        <taxon>Bacteria</taxon>
        <taxon>Bacillati</taxon>
        <taxon>Actinomycetota</taxon>
        <taxon>Actinomycetes</taxon>
        <taxon>Kitasatosporales</taxon>
        <taxon>Streptomycetaceae</taxon>
        <taxon>Streptomyces</taxon>
    </lineage>
</organism>